<protein>
    <submittedName>
        <fullName evidence="2">Uncharacterized protein</fullName>
    </submittedName>
</protein>
<reference evidence="3" key="1">
    <citation type="submission" date="2019-04" db="EMBL/GenBank/DDBJ databases">
        <title>Friends and foes A comparative genomics studyof 23 Aspergillus species from section Flavi.</title>
        <authorList>
            <consortium name="DOE Joint Genome Institute"/>
            <person name="Kjaerbolling I."/>
            <person name="Vesth T."/>
            <person name="Frisvad J.C."/>
            <person name="Nybo J.L."/>
            <person name="Theobald S."/>
            <person name="Kildgaard S."/>
            <person name="Isbrandt T."/>
            <person name="Kuo A."/>
            <person name="Sato A."/>
            <person name="Lyhne E.K."/>
            <person name="Kogle M.E."/>
            <person name="Wiebenga A."/>
            <person name="Kun R.S."/>
            <person name="Lubbers R.J."/>
            <person name="Makela M.R."/>
            <person name="Barry K."/>
            <person name="Chovatia M."/>
            <person name="Clum A."/>
            <person name="Daum C."/>
            <person name="Haridas S."/>
            <person name="He G."/>
            <person name="LaButti K."/>
            <person name="Lipzen A."/>
            <person name="Mondo S."/>
            <person name="Riley R."/>
            <person name="Salamov A."/>
            <person name="Simmons B.A."/>
            <person name="Magnuson J.K."/>
            <person name="Henrissat B."/>
            <person name="Mortensen U.H."/>
            <person name="Larsen T.O."/>
            <person name="Devries R.P."/>
            <person name="Grigoriev I.V."/>
            <person name="Machida M."/>
            <person name="Baker S.E."/>
            <person name="Andersen M.R."/>
        </authorList>
    </citation>
    <scope>NUCLEOTIDE SEQUENCE [LARGE SCALE GENOMIC DNA]</scope>
    <source>
        <strain evidence="3">CBS 553.77</strain>
    </source>
</reference>
<name>A0A5N6YXW3_9EURO</name>
<accession>A0A5N6YXW3</accession>
<organism evidence="2 3">
    <name type="scientific">Aspergillus coremiiformis</name>
    <dbReference type="NCBI Taxonomy" id="138285"/>
    <lineage>
        <taxon>Eukaryota</taxon>
        <taxon>Fungi</taxon>
        <taxon>Dikarya</taxon>
        <taxon>Ascomycota</taxon>
        <taxon>Pezizomycotina</taxon>
        <taxon>Eurotiomycetes</taxon>
        <taxon>Eurotiomycetidae</taxon>
        <taxon>Eurotiales</taxon>
        <taxon>Aspergillaceae</taxon>
        <taxon>Aspergillus</taxon>
        <taxon>Aspergillus subgen. Circumdati</taxon>
    </lineage>
</organism>
<gene>
    <name evidence="2" type="ORF">BDV28DRAFT_141087</name>
</gene>
<dbReference type="EMBL" id="ML739300">
    <property type="protein sequence ID" value="KAE8349496.1"/>
    <property type="molecule type" value="Genomic_DNA"/>
</dbReference>
<feature type="transmembrane region" description="Helical" evidence="1">
    <location>
        <begin position="15"/>
        <end position="32"/>
    </location>
</feature>
<sequence>MLYDSFCRCRPRTPFFYSVAVCVYIELFTLLLRLGMRPMKIYCTGEFGRSAVVSLQAFITYAGTWGGIHDLS</sequence>
<evidence type="ECO:0000313" key="2">
    <source>
        <dbReference type="EMBL" id="KAE8349496.1"/>
    </source>
</evidence>
<evidence type="ECO:0000256" key="1">
    <source>
        <dbReference type="SAM" id="Phobius"/>
    </source>
</evidence>
<keyword evidence="3" id="KW-1185">Reference proteome</keyword>
<evidence type="ECO:0000313" key="3">
    <source>
        <dbReference type="Proteomes" id="UP000327118"/>
    </source>
</evidence>
<keyword evidence="1" id="KW-1133">Transmembrane helix</keyword>
<keyword evidence="1" id="KW-0472">Membrane</keyword>
<dbReference type="Proteomes" id="UP000327118">
    <property type="component" value="Unassembled WGS sequence"/>
</dbReference>
<keyword evidence="1" id="KW-0812">Transmembrane</keyword>
<dbReference type="AlphaFoldDB" id="A0A5N6YXW3"/>
<proteinExistence type="predicted"/>